<dbReference type="AlphaFoldDB" id="A0A8T4IBD0"/>
<keyword evidence="1" id="KW-0472">Membrane</keyword>
<feature type="transmembrane region" description="Helical" evidence="1">
    <location>
        <begin position="43"/>
        <end position="68"/>
    </location>
</feature>
<keyword evidence="1" id="KW-1133">Transmembrane helix</keyword>
<dbReference type="InterPro" id="IPR046737">
    <property type="entry name" value="DUF6629"/>
</dbReference>
<keyword evidence="3" id="KW-1185">Reference proteome</keyword>
<feature type="transmembrane region" description="Helical" evidence="1">
    <location>
        <begin position="141"/>
        <end position="159"/>
    </location>
</feature>
<reference evidence="2" key="1">
    <citation type="submission" date="2021-04" db="EMBL/GenBank/DDBJ databases">
        <title>Ouciella asimina sp. nov., isolated from the surface seawater in the hydrothermal field of Okinawa Trough.</title>
        <authorList>
            <person name="Shuang W."/>
        </authorList>
    </citation>
    <scope>NUCLEOTIDE SEQUENCE</scope>
    <source>
        <strain evidence="2">LXI357</strain>
    </source>
</reference>
<dbReference type="Pfam" id="PF20334">
    <property type="entry name" value="DUF6629"/>
    <property type="match status" value="1"/>
</dbReference>
<proteinExistence type="predicted"/>
<feature type="transmembrane region" description="Helical" evidence="1">
    <location>
        <begin position="119"/>
        <end position="136"/>
    </location>
</feature>
<dbReference type="EMBL" id="JAGRQC010000001">
    <property type="protein sequence ID" value="MBR0551701.1"/>
    <property type="molecule type" value="Genomic_DNA"/>
</dbReference>
<gene>
    <name evidence="2" type="ORF">J7S20_04190</name>
</gene>
<evidence type="ECO:0000313" key="2">
    <source>
        <dbReference type="EMBL" id="MBR0551701.1"/>
    </source>
</evidence>
<protein>
    <submittedName>
        <fullName evidence="2">Uncharacterized protein</fullName>
    </submittedName>
</protein>
<accession>A0A8T4IBD0</accession>
<dbReference type="Proteomes" id="UP000676996">
    <property type="component" value="Unassembled WGS sequence"/>
</dbReference>
<evidence type="ECO:0000313" key="3">
    <source>
        <dbReference type="Proteomes" id="UP000676996"/>
    </source>
</evidence>
<evidence type="ECO:0000256" key="1">
    <source>
        <dbReference type="SAM" id="Phobius"/>
    </source>
</evidence>
<feature type="transmembrane region" description="Helical" evidence="1">
    <location>
        <begin position="77"/>
        <end position="99"/>
    </location>
</feature>
<organism evidence="2 3">
    <name type="scientific">Stakelama marina</name>
    <dbReference type="NCBI Taxonomy" id="2826939"/>
    <lineage>
        <taxon>Bacteria</taxon>
        <taxon>Pseudomonadati</taxon>
        <taxon>Pseudomonadota</taxon>
        <taxon>Alphaproteobacteria</taxon>
        <taxon>Sphingomonadales</taxon>
        <taxon>Sphingomonadaceae</taxon>
        <taxon>Stakelama</taxon>
    </lineage>
</organism>
<feature type="transmembrane region" description="Helical" evidence="1">
    <location>
        <begin position="165"/>
        <end position="183"/>
    </location>
</feature>
<name>A0A8T4IBD0_9SPHN</name>
<comment type="caution">
    <text evidence="2">The sequence shown here is derived from an EMBL/GenBank/DDBJ whole genome shotgun (WGS) entry which is preliminary data.</text>
</comment>
<sequence>MREVKRSRALLFGATPLLFALHQFVEAFVWLGLEGRIGTTAFEWAVFLFMLYAQGILPLLMPLAVLLLEPRGWRRHAIAACTALGAVVFARATYAVLARPTRAVIEHHSIAYHNAGTDAAWIAGAYVVATCAALLLSSHRVVRWFGIANVIGLTIVLLVKGYAFTSVWCLYAAVLSIMLFWQFRHHHVNIDRPNCRPAQ</sequence>
<keyword evidence="1" id="KW-0812">Transmembrane</keyword>